<dbReference type="GO" id="GO:0005739">
    <property type="term" value="C:mitochondrion"/>
    <property type="evidence" value="ECO:0007669"/>
    <property type="project" value="UniProtKB-SubCell"/>
</dbReference>
<dbReference type="Gene3D" id="3.40.50.360">
    <property type="match status" value="1"/>
</dbReference>
<evidence type="ECO:0000256" key="9">
    <source>
        <dbReference type="HAMAP-Rule" id="MF_03178"/>
    </source>
</evidence>
<evidence type="ECO:0000256" key="4">
    <source>
        <dbReference type="ARBA" id="ARBA00022630"/>
    </source>
</evidence>
<dbReference type="InterPro" id="IPR001433">
    <property type="entry name" value="OxRdtase_FAD/NAD-bd"/>
</dbReference>
<evidence type="ECO:0000259" key="12">
    <source>
        <dbReference type="PROSITE" id="PS51384"/>
    </source>
</evidence>
<dbReference type="GO" id="GO:0050660">
    <property type="term" value="F:flavin adenine dinucleotide binding"/>
    <property type="evidence" value="ECO:0007669"/>
    <property type="project" value="UniProtKB-UniRule"/>
</dbReference>
<dbReference type="GO" id="GO:0050661">
    <property type="term" value="F:NADP binding"/>
    <property type="evidence" value="ECO:0007669"/>
    <property type="project" value="UniProtKB-UniRule"/>
</dbReference>
<sequence>MATTAPVPIPIPIPFPPTRHDRSALILYASETGTSEDAAYLLGRIAQRLRFTTRVAAMDGEGVNVNELRKYTIVVFAVSTTGQGDFPANGRRLWKSLLRKSIPAGYLRHVDFTTFGFGDRSYAKFNWAARKLHRRLQQLGAKEFYARGEGDDQHDEGTDGALIPWSLGLKRHLVENYPLPDGIEPIPDEEFLPPKYILQIVNPEIDSDTPTQNETSPKMNEGTNDPCLKEGFDEADLITDETPPSQDIIQIPGHKVLTLKKNIRITAEDHFQDVRHIALEMEGSIRYEPGDVLTLYPKNFPADVNSLIALQGWTSIADKPLQVIDSAAHPTSPPFTAAILDLHFPVGRPPTLRDLLTHNLDITAIPRRSFLGACAHFTGDETHKTKLQEFSNPAYTDEYFDYTTRPRRSILEILQDFPTVKLPFRNALALFPRLRGRQFSISSGGVLRQPNGKETTIFHLTIALVRYRTVLRKIRQGVCSRYITSLQPGTPLAVTLSDGSLSISAQDSPLFHRPLLMIAPGTGVAPMRSLIWERSLVLNQEDELRGIECGSENTFEGAPRAKTVLIFGGRNRNGDFLYEHEWRDHKLGIDVLVAWSRDQREKVYVQDVIRREAQMVWKMLRPWELVRPWEARGGNLHDAERGVDPNWMGDGTVIVCGSSGKMPMAVRAAIVDVFAEGFGGDREKAEAGVKWLEREGRYLQETW</sequence>
<dbReference type="VEuPathDB" id="FungiDB:GMDG_07942"/>
<dbReference type="InterPro" id="IPR001709">
    <property type="entry name" value="Flavoprot_Pyr_Nucl_cyt_Rdtase"/>
</dbReference>
<dbReference type="FunCoup" id="L8FZQ6">
    <property type="interactions" value="722"/>
</dbReference>
<dbReference type="Pfam" id="PF00667">
    <property type="entry name" value="FAD_binding_1"/>
    <property type="match status" value="1"/>
</dbReference>
<keyword evidence="14" id="KW-1185">Reference proteome</keyword>
<evidence type="ECO:0000259" key="11">
    <source>
        <dbReference type="PROSITE" id="PS50902"/>
    </source>
</evidence>
<comment type="subcellular location">
    <subcellularLocation>
        <location evidence="9">Cytoplasm</location>
    </subcellularLocation>
    <subcellularLocation>
        <location evidence="9">Mitochondrion</location>
    </subcellularLocation>
    <text evidence="9">Relocalizes to mitochondria after H(2)O(2) exposure.</text>
</comment>
<name>L8FZQ6_PSED2</name>
<dbReference type="InterPro" id="IPR017938">
    <property type="entry name" value="Riboflavin_synthase-like_b-brl"/>
</dbReference>
<comment type="cofactor">
    <cofactor evidence="1 9">
        <name>FMN</name>
        <dbReference type="ChEBI" id="CHEBI:58210"/>
    </cofactor>
</comment>
<feature type="binding site" evidence="9">
    <location>
        <position position="407"/>
    </location>
    <ligand>
        <name>FAD</name>
        <dbReference type="ChEBI" id="CHEBI:57692"/>
    </ligand>
</feature>
<dbReference type="InterPro" id="IPR029039">
    <property type="entry name" value="Flavoprotein-like_sf"/>
</dbReference>
<feature type="binding site" evidence="9">
    <location>
        <begin position="79"/>
        <end position="82"/>
    </location>
    <ligand>
        <name>FMN</name>
        <dbReference type="ChEBI" id="CHEBI:58210"/>
    </ligand>
</feature>
<dbReference type="InterPro" id="IPR001094">
    <property type="entry name" value="Flavdoxin-like"/>
</dbReference>
<dbReference type="SUPFAM" id="SSF63380">
    <property type="entry name" value="Riboflavin synthase domain-like"/>
    <property type="match status" value="1"/>
</dbReference>
<dbReference type="InParanoid" id="L8FZQ6"/>
<accession>L8FZQ6</accession>
<feature type="domain" description="Flavodoxin-like" evidence="11">
    <location>
        <begin position="24"/>
        <end position="170"/>
    </location>
</feature>
<dbReference type="GO" id="GO:0160246">
    <property type="term" value="F:NADPH-iron-sulfur [2Fe-2S] protein oxidoreductase activity"/>
    <property type="evidence" value="ECO:0007669"/>
    <property type="project" value="InterPro"/>
</dbReference>
<dbReference type="InterPro" id="IPR003097">
    <property type="entry name" value="CysJ-like_FAD-binding"/>
</dbReference>
<comment type="subunit">
    <text evidence="9">Interacts with DRE2; as part of the cytosolic iron-sulfur (Fe-S) protein assembly (CIA) machinery.</text>
</comment>
<dbReference type="InterPro" id="IPR039261">
    <property type="entry name" value="FNR_nucleotide-bd"/>
</dbReference>
<comment type="similarity">
    <text evidence="9">In the C-terminal section; belongs to the flavoprotein pyridine nucleotide cytochrome reductase family.</text>
</comment>
<feature type="binding site" evidence="9">
    <location>
        <begin position="602"/>
        <end position="606"/>
    </location>
    <ligand>
        <name>NADP(+)</name>
        <dbReference type="ChEBI" id="CHEBI:58349"/>
    </ligand>
</feature>
<feature type="binding site" evidence="9">
    <location>
        <position position="703"/>
    </location>
    <ligand>
        <name>FAD</name>
        <dbReference type="ChEBI" id="CHEBI:57692"/>
    </ligand>
</feature>
<dbReference type="Gene3D" id="3.40.50.80">
    <property type="entry name" value="Nucleotide-binding domain of ferredoxin-NADP reductase (FNR) module"/>
    <property type="match status" value="1"/>
</dbReference>
<gene>
    <name evidence="9" type="primary">TAH18</name>
    <name evidence="13" type="ORF">GMDG_07942</name>
</gene>
<dbReference type="AlphaFoldDB" id="L8FZQ6"/>
<dbReference type="GO" id="GO:0016226">
    <property type="term" value="P:iron-sulfur cluster assembly"/>
    <property type="evidence" value="ECO:0007669"/>
    <property type="project" value="UniProtKB-UniRule"/>
</dbReference>
<comment type="similarity">
    <text evidence="9">Belongs to the NADPH-dependent diflavin oxidoreductase NDOR1 family.</text>
</comment>
<dbReference type="PRINTS" id="PR00369">
    <property type="entry name" value="FLAVODOXIN"/>
</dbReference>
<comment type="function">
    <text evidence="9">NADPH-dependent reductase which is a central component of the cytosolic iron-sulfur (Fe-S) protein assembly (CIA) machinery. Transfers electrons from NADPH via its FAD and FMN prosthetic groups to the [2Fe-2S] cluster of DRE2, another key component of the CIA machinery. In turn, this reduced cluster provides electrons for assembly of cytosolic iron-sulfur cluster proteins. Positively controls H(2)O(2)-induced cell death.</text>
</comment>
<proteinExistence type="inferred from homology"/>
<comment type="cofactor">
    <cofactor evidence="2 9">
        <name>FAD</name>
        <dbReference type="ChEBI" id="CHEBI:57692"/>
    </cofactor>
</comment>
<evidence type="ECO:0000256" key="10">
    <source>
        <dbReference type="SAM" id="MobiDB-lite"/>
    </source>
</evidence>
<evidence type="ECO:0000256" key="2">
    <source>
        <dbReference type="ARBA" id="ARBA00001974"/>
    </source>
</evidence>
<evidence type="ECO:0000256" key="8">
    <source>
        <dbReference type="ARBA" id="ARBA00023002"/>
    </source>
</evidence>
<dbReference type="GO" id="GO:0016651">
    <property type="term" value="F:oxidoreductase activity, acting on NAD(P)H"/>
    <property type="evidence" value="ECO:0007669"/>
    <property type="project" value="UniProtKB-UniRule"/>
</dbReference>
<keyword evidence="5 9" id="KW-0288">FMN</keyword>
<feature type="domain" description="FAD-binding FR-type" evidence="12">
    <location>
        <begin position="252"/>
        <end position="514"/>
    </location>
</feature>
<dbReference type="HAMAP" id="MF_03178">
    <property type="entry name" value="NDOR1"/>
    <property type="match status" value="1"/>
</dbReference>
<keyword evidence="6 9" id="KW-0274">FAD</keyword>
<dbReference type="Pfam" id="PF00258">
    <property type="entry name" value="Flavodoxin_1"/>
    <property type="match status" value="1"/>
</dbReference>
<organism evidence="13 14">
    <name type="scientific">Pseudogymnoascus destructans (strain ATCC MYA-4855 / 20631-21)</name>
    <name type="common">Bat white-nose syndrome fungus</name>
    <name type="synonym">Geomyces destructans</name>
    <dbReference type="NCBI Taxonomy" id="658429"/>
    <lineage>
        <taxon>Eukaryota</taxon>
        <taxon>Fungi</taxon>
        <taxon>Dikarya</taxon>
        <taxon>Ascomycota</taxon>
        <taxon>Pezizomycotina</taxon>
        <taxon>Leotiomycetes</taxon>
        <taxon>Thelebolales</taxon>
        <taxon>Thelebolaceae</taxon>
        <taxon>Pseudogymnoascus</taxon>
    </lineage>
</organism>
<dbReference type="Proteomes" id="UP000011064">
    <property type="component" value="Unassembled WGS sequence"/>
</dbReference>
<keyword evidence="7 9" id="KW-0521">NADP</keyword>
<dbReference type="SUPFAM" id="SSF52343">
    <property type="entry name" value="Ferredoxin reductase-like, C-terminal NADP-linked domain"/>
    <property type="match status" value="1"/>
</dbReference>
<dbReference type="EC" id="1.18.1.-" evidence="9"/>
<evidence type="ECO:0000256" key="1">
    <source>
        <dbReference type="ARBA" id="ARBA00001917"/>
    </source>
</evidence>
<feature type="compositionally biased region" description="Polar residues" evidence="10">
    <location>
        <begin position="208"/>
        <end position="223"/>
    </location>
</feature>
<feature type="binding site" evidence="9">
    <location>
        <position position="522"/>
    </location>
    <ligand>
        <name>NADP(+)</name>
        <dbReference type="ChEBI" id="CHEBI:58349"/>
    </ligand>
</feature>
<reference evidence="14" key="1">
    <citation type="submission" date="2010-09" db="EMBL/GenBank/DDBJ databases">
        <title>The genome sequence of Geomyces destructans 20631-21.</title>
        <authorList>
            <consortium name="The Broad Institute Genome Sequencing Platform"/>
            <person name="Cuomo C.A."/>
            <person name="Blehert D.S."/>
            <person name="Lorch J.M."/>
            <person name="Young S.K."/>
            <person name="Zeng Q."/>
            <person name="Gargeya S."/>
            <person name="Fitzgerald M."/>
            <person name="Haas B."/>
            <person name="Abouelleil A."/>
            <person name="Alvarado L."/>
            <person name="Arachchi H.M."/>
            <person name="Berlin A."/>
            <person name="Brown A."/>
            <person name="Chapman S.B."/>
            <person name="Chen Z."/>
            <person name="Dunbar C."/>
            <person name="Freedman E."/>
            <person name="Gearin G."/>
            <person name="Gellesch M."/>
            <person name="Goldberg J."/>
            <person name="Griggs A."/>
            <person name="Gujja S."/>
            <person name="Heiman D."/>
            <person name="Howarth C."/>
            <person name="Larson L."/>
            <person name="Lui A."/>
            <person name="MacDonald P.J.P."/>
            <person name="Montmayeur A."/>
            <person name="Murphy C."/>
            <person name="Neiman D."/>
            <person name="Pearson M."/>
            <person name="Priest M."/>
            <person name="Roberts A."/>
            <person name="Saif S."/>
            <person name="Shea T."/>
            <person name="Shenoy N."/>
            <person name="Sisk P."/>
            <person name="Stolte C."/>
            <person name="Sykes S."/>
            <person name="Wortman J."/>
            <person name="Nusbaum C."/>
            <person name="Birren B."/>
        </authorList>
    </citation>
    <scope>NUCLEOTIDE SEQUENCE [LARGE SCALE GENOMIC DNA]</scope>
    <source>
        <strain evidence="14">ATCC MYA-4855 / 20631-21</strain>
    </source>
</reference>
<dbReference type="Pfam" id="PF00175">
    <property type="entry name" value="NAD_binding_1"/>
    <property type="match status" value="1"/>
</dbReference>
<dbReference type="HOGENOM" id="CLU_001570_17_6_1"/>
<dbReference type="OrthoDB" id="1856718at2759"/>
<dbReference type="InterPro" id="IPR023173">
    <property type="entry name" value="NADPH_Cyt_P450_Rdtase_alpha"/>
</dbReference>
<keyword evidence="9" id="KW-0496">Mitochondrion</keyword>
<dbReference type="EMBL" id="GL573445">
    <property type="protein sequence ID" value="ELR06352.1"/>
    <property type="molecule type" value="Genomic_DNA"/>
</dbReference>
<dbReference type="PRINTS" id="PR00371">
    <property type="entry name" value="FPNCR"/>
</dbReference>
<feature type="binding site" evidence="9">
    <location>
        <position position="152"/>
    </location>
    <ligand>
        <name>FMN</name>
        <dbReference type="ChEBI" id="CHEBI:58210"/>
    </ligand>
</feature>
<feature type="binding site" evidence="9">
    <location>
        <begin position="596"/>
        <end position="597"/>
    </location>
    <ligand>
        <name>NADP(+)</name>
        <dbReference type="ChEBI" id="CHEBI:58349"/>
    </ligand>
</feature>
<comment type="caution">
    <text evidence="9">Lacks conserved residue(s) required for the propagation of feature annotation.</text>
</comment>
<feature type="binding site" evidence="9">
    <location>
        <begin position="30"/>
        <end position="35"/>
    </location>
    <ligand>
        <name>FMN</name>
        <dbReference type="ChEBI" id="CHEBI:58210"/>
    </ligand>
</feature>
<feature type="binding site" evidence="9">
    <location>
        <begin position="437"/>
        <end position="440"/>
    </location>
    <ligand>
        <name>FAD</name>
        <dbReference type="ChEBI" id="CHEBI:57692"/>
    </ligand>
</feature>
<dbReference type="InterPro" id="IPR017927">
    <property type="entry name" value="FAD-bd_FR_type"/>
</dbReference>
<keyword evidence="3 9" id="KW-0963">Cytoplasm</keyword>
<comment type="similarity">
    <text evidence="9">In the N-terminal section; belongs to the flavodoxin family.</text>
</comment>
<comment type="catalytic activity">
    <reaction evidence="9">
        <text>2 oxidized [2Fe-2S]-[protein] + NADPH = 2 reduced [2Fe-2S]-[protein] + NADP(+) + H(+)</text>
        <dbReference type="Rhea" id="RHEA:67716"/>
        <dbReference type="Rhea" id="RHEA-COMP:17327"/>
        <dbReference type="Rhea" id="RHEA-COMP:17328"/>
        <dbReference type="ChEBI" id="CHEBI:15378"/>
        <dbReference type="ChEBI" id="CHEBI:33737"/>
        <dbReference type="ChEBI" id="CHEBI:33738"/>
        <dbReference type="ChEBI" id="CHEBI:57783"/>
        <dbReference type="ChEBI" id="CHEBI:58349"/>
    </reaction>
</comment>
<dbReference type="STRING" id="658429.L8FZQ6"/>
<keyword evidence="8 9" id="KW-0560">Oxidoreductase</keyword>
<protein>
    <recommendedName>
        <fullName evidence="9">NADPH-dependent diflavin oxidoreductase 1</fullName>
        <ecNumber evidence="9">1.18.1.-</ecNumber>
    </recommendedName>
    <alternativeName>
        <fullName evidence="9">NADPH-dependent FMN and FAD-containing oxidoreductase</fullName>
    </alternativeName>
</protein>
<dbReference type="InterPro" id="IPR028879">
    <property type="entry name" value="NDOR1"/>
</dbReference>
<dbReference type="PROSITE" id="PS50902">
    <property type="entry name" value="FLAVODOXIN_LIKE"/>
    <property type="match status" value="1"/>
</dbReference>
<dbReference type="PANTHER" id="PTHR19384">
    <property type="entry name" value="NITRIC OXIDE SYNTHASE-RELATED"/>
    <property type="match status" value="1"/>
</dbReference>
<dbReference type="Gene3D" id="1.20.990.10">
    <property type="entry name" value="NADPH-cytochrome p450 Reductase, Chain A, domain 3"/>
    <property type="match status" value="1"/>
</dbReference>
<dbReference type="PANTHER" id="PTHR19384:SF10">
    <property type="entry name" value="NADPH-DEPENDENT DIFLAVIN OXIDOREDUCTASE 1"/>
    <property type="match status" value="1"/>
</dbReference>
<evidence type="ECO:0000256" key="7">
    <source>
        <dbReference type="ARBA" id="ARBA00022857"/>
    </source>
</evidence>
<dbReference type="PROSITE" id="PS51384">
    <property type="entry name" value="FAD_FR"/>
    <property type="match status" value="1"/>
</dbReference>
<dbReference type="GO" id="GO:0005829">
    <property type="term" value="C:cytosol"/>
    <property type="evidence" value="ECO:0007669"/>
    <property type="project" value="TreeGrafter"/>
</dbReference>
<evidence type="ECO:0000256" key="5">
    <source>
        <dbReference type="ARBA" id="ARBA00022643"/>
    </source>
</evidence>
<feature type="binding site" evidence="9">
    <location>
        <begin position="477"/>
        <end position="480"/>
    </location>
    <ligand>
        <name>FAD</name>
        <dbReference type="ChEBI" id="CHEBI:57692"/>
    </ligand>
</feature>
<keyword evidence="4 9" id="KW-0285">Flavoprotein</keyword>
<evidence type="ECO:0000313" key="14">
    <source>
        <dbReference type="Proteomes" id="UP000011064"/>
    </source>
</evidence>
<dbReference type="SUPFAM" id="SSF52218">
    <property type="entry name" value="Flavoproteins"/>
    <property type="match status" value="1"/>
</dbReference>
<dbReference type="Gene3D" id="2.40.30.10">
    <property type="entry name" value="Translation factors"/>
    <property type="match status" value="1"/>
</dbReference>
<evidence type="ECO:0000256" key="3">
    <source>
        <dbReference type="ARBA" id="ARBA00022490"/>
    </source>
</evidence>
<dbReference type="GO" id="GO:0010181">
    <property type="term" value="F:FMN binding"/>
    <property type="evidence" value="ECO:0007669"/>
    <property type="project" value="UniProtKB-UniRule"/>
</dbReference>
<dbReference type="InterPro" id="IPR008254">
    <property type="entry name" value="Flavodoxin/NO_synth"/>
</dbReference>
<feature type="region of interest" description="Disordered" evidence="10">
    <location>
        <begin position="207"/>
        <end position="226"/>
    </location>
</feature>
<evidence type="ECO:0000313" key="13">
    <source>
        <dbReference type="EMBL" id="ELR06352.1"/>
    </source>
</evidence>
<evidence type="ECO:0000256" key="6">
    <source>
        <dbReference type="ARBA" id="ARBA00022827"/>
    </source>
</evidence>